<keyword evidence="6 7" id="KW-0472">Membrane</keyword>
<dbReference type="SUPFAM" id="SSF90123">
    <property type="entry name" value="ABC transporter transmembrane region"/>
    <property type="match status" value="1"/>
</dbReference>
<feature type="transmembrane region" description="Helical" evidence="7">
    <location>
        <begin position="17"/>
        <end position="41"/>
    </location>
</feature>
<dbReference type="InterPro" id="IPR036640">
    <property type="entry name" value="ABC1_TM_sf"/>
</dbReference>
<evidence type="ECO:0000259" key="8">
    <source>
        <dbReference type="PROSITE" id="PS50893"/>
    </source>
</evidence>
<dbReference type="Pfam" id="PF00005">
    <property type="entry name" value="ABC_tran"/>
    <property type="match status" value="1"/>
</dbReference>
<dbReference type="InterPro" id="IPR011527">
    <property type="entry name" value="ABC1_TM_dom"/>
</dbReference>
<dbReference type="RefSeq" id="WP_389359701.1">
    <property type="nucleotide sequence ID" value="NZ_JBIACK010000002.1"/>
</dbReference>
<evidence type="ECO:0000256" key="7">
    <source>
        <dbReference type="SAM" id="Phobius"/>
    </source>
</evidence>
<dbReference type="PROSITE" id="PS50893">
    <property type="entry name" value="ABC_TRANSPORTER_2"/>
    <property type="match status" value="1"/>
</dbReference>
<evidence type="ECO:0000256" key="6">
    <source>
        <dbReference type="ARBA" id="ARBA00023136"/>
    </source>
</evidence>
<evidence type="ECO:0000256" key="1">
    <source>
        <dbReference type="ARBA" id="ARBA00004651"/>
    </source>
</evidence>
<dbReference type="InterPro" id="IPR003593">
    <property type="entry name" value="AAA+_ATPase"/>
</dbReference>
<dbReference type="PANTHER" id="PTHR43394">
    <property type="entry name" value="ATP-DEPENDENT PERMEASE MDL1, MITOCHONDRIAL"/>
    <property type="match status" value="1"/>
</dbReference>
<dbReference type="GO" id="GO:0005524">
    <property type="term" value="F:ATP binding"/>
    <property type="evidence" value="ECO:0007669"/>
    <property type="project" value="UniProtKB-KW"/>
</dbReference>
<proteinExistence type="predicted"/>
<feature type="domain" description="ABC transmembrane type-1" evidence="9">
    <location>
        <begin position="19"/>
        <end position="308"/>
    </location>
</feature>
<dbReference type="EMBL" id="JBIACK010000002">
    <property type="protein sequence ID" value="MFE8700487.1"/>
    <property type="molecule type" value="Genomic_DNA"/>
</dbReference>
<protein>
    <submittedName>
        <fullName evidence="10">ABC transporter ATP-binding protein</fullName>
    </submittedName>
</protein>
<evidence type="ECO:0000256" key="3">
    <source>
        <dbReference type="ARBA" id="ARBA00022741"/>
    </source>
</evidence>
<keyword evidence="5 7" id="KW-1133">Transmembrane helix</keyword>
<feature type="transmembrane region" description="Helical" evidence="7">
    <location>
        <begin position="61"/>
        <end position="79"/>
    </location>
</feature>
<evidence type="ECO:0000256" key="5">
    <source>
        <dbReference type="ARBA" id="ARBA00022989"/>
    </source>
</evidence>
<dbReference type="Pfam" id="PF00664">
    <property type="entry name" value="ABC_membrane"/>
    <property type="match status" value="1"/>
</dbReference>
<dbReference type="InterPro" id="IPR039421">
    <property type="entry name" value="Type_1_exporter"/>
</dbReference>
<comment type="caution">
    <text evidence="10">The sequence shown here is derived from an EMBL/GenBank/DDBJ whole genome shotgun (WGS) entry which is preliminary data.</text>
</comment>
<dbReference type="PROSITE" id="PS00211">
    <property type="entry name" value="ABC_TRANSPORTER_1"/>
    <property type="match status" value="1"/>
</dbReference>
<keyword evidence="3" id="KW-0547">Nucleotide-binding</keyword>
<feature type="domain" description="ABC transporter" evidence="8">
    <location>
        <begin position="342"/>
        <end position="576"/>
    </location>
</feature>
<keyword evidence="4 10" id="KW-0067">ATP-binding</keyword>
<keyword evidence="2 7" id="KW-0812">Transmembrane</keyword>
<feature type="transmembrane region" description="Helical" evidence="7">
    <location>
        <begin position="135"/>
        <end position="159"/>
    </location>
</feature>
<evidence type="ECO:0000256" key="4">
    <source>
        <dbReference type="ARBA" id="ARBA00022840"/>
    </source>
</evidence>
<evidence type="ECO:0000313" key="11">
    <source>
        <dbReference type="Proteomes" id="UP001601059"/>
    </source>
</evidence>
<name>A0ABW6KCQ7_9BACI</name>
<organism evidence="10 11">
    <name type="scientific">Cytobacillus spartinae</name>
    <dbReference type="NCBI Taxonomy" id="3299023"/>
    <lineage>
        <taxon>Bacteria</taxon>
        <taxon>Bacillati</taxon>
        <taxon>Bacillota</taxon>
        <taxon>Bacilli</taxon>
        <taxon>Bacillales</taxon>
        <taxon>Bacillaceae</taxon>
        <taxon>Cytobacillus</taxon>
    </lineage>
</organism>
<dbReference type="InterPro" id="IPR003439">
    <property type="entry name" value="ABC_transporter-like_ATP-bd"/>
</dbReference>
<dbReference type="InterPro" id="IPR017871">
    <property type="entry name" value="ABC_transporter-like_CS"/>
</dbReference>
<evidence type="ECO:0000256" key="2">
    <source>
        <dbReference type="ARBA" id="ARBA00022692"/>
    </source>
</evidence>
<dbReference type="Gene3D" id="1.20.1560.10">
    <property type="entry name" value="ABC transporter type 1, transmembrane domain"/>
    <property type="match status" value="1"/>
</dbReference>
<evidence type="ECO:0000313" key="10">
    <source>
        <dbReference type="EMBL" id="MFE8700487.1"/>
    </source>
</evidence>
<comment type="subcellular location">
    <subcellularLocation>
        <location evidence="1">Cell membrane</location>
        <topology evidence="1">Multi-pass membrane protein</topology>
    </subcellularLocation>
</comment>
<reference evidence="10 11" key="1">
    <citation type="submission" date="2024-08" db="EMBL/GenBank/DDBJ databases">
        <title>Two novel Cytobacillus novel species.</title>
        <authorList>
            <person name="Liu G."/>
        </authorList>
    </citation>
    <scope>NUCLEOTIDE SEQUENCE [LARGE SCALE GENOMIC DNA]</scope>
    <source>
        <strain evidence="10 11">FJAT-54145</strain>
    </source>
</reference>
<feature type="transmembrane region" description="Helical" evidence="7">
    <location>
        <begin position="165"/>
        <end position="183"/>
    </location>
</feature>
<keyword evidence="11" id="KW-1185">Reference proteome</keyword>
<dbReference type="PROSITE" id="PS50929">
    <property type="entry name" value="ABC_TM1F"/>
    <property type="match status" value="1"/>
</dbReference>
<dbReference type="Gene3D" id="3.40.50.300">
    <property type="entry name" value="P-loop containing nucleotide triphosphate hydrolases"/>
    <property type="match status" value="1"/>
</dbReference>
<dbReference type="Proteomes" id="UP001601059">
    <property type="component" value="Unassembled WGS sequence"/>
</dbReference>
<dbReference type="InterPro" id="IPR027417">
    <property type="entry name" value="P-loop_NTPase"/>
</dbReference>
<sequence>MSEYRLFFPYVKEQLKLYIFGFIGSLFRFLIPLSVPLIIKYIFDHLLQNKGLSYSDKIEELLSIAVIMLVIFLLLRAPMEYARQYFMHKANNNIIKSLRIDAFKKVHSLDAKYFTENKSGEIGTRFFDDIEKIRGFMTAAFSNIWIEIVVLVCVIGVMLTLNIQLTVLAVLLVGFQFLIAHLLSRRLKDSTRNMMNFRSVLSGFIFEKIQGAIIAKLFSSEKRDQKDLHRHLDAYEVLTEKNSRINAIMLSSVNVLSDLTPFVIVLVASLFVIEGRLTLGSLIAFFAYVDKMRSPVAALVQAIPTITEGRVALKRIFDFFNTPQTIKEQENPVELKNFSKEIKFQKVSFSYNKDKKILNNVSFTLEKGKTYAFVGESGGGKSTILQLLTRMYDTNSGEILIDGVNIKEYSLLSLRNHMGIVTQDNFLYSSSVKENLLTAKFDATDFEIISATQKAFAHDFISMLPKGYETEIGERGVKLSGGQKQRVSLARVFLKNPSIIILDEATSALDNESEKLVQSSINSLDNEKTIIMIAHRLTTILHADTIFVVKNGEIIESGNHQSLLSLNGYYKELYTKQAEQNEADKQTNENVRSRKIS</sequence>
<evidence type="ECO:0000259" key="9">
    <source>
        <dbReference type="PROSITE" id="PS50929"/>
    </source>
</evidence>
<dbReference type="SUPFAM" id="SSF52540">
    <property type="entry name" value="P-loop containing nucleoside triphosphate hydrolases"/>
    <property type="match status" value="1"/>
</dbReference>
<dbReference type="PANTHER" id="PTHR43394:SF1">
    <property type="entry name" value="ATP-BINDING CASSETTE SUB-FAMILY B MEMBER 10, MITOCHONDRIAL"/>
    <property type="match status" value="1"/>
</dbReference>
<dbReference type="SMART" id="SM00382">
    <property type="entry name" value="AAA"/>
    <property type="match status" value="1"/>
</dbReference>
<feature type="transmembrane region" description="Helical" evidence="7">
    <location>
        <begin position="262"/>
        <end position="289"/>
    </location>
</feature>
<accession>A0ABW6KCQ7</accession>
<gene>
    <name evidence="10" type="ORF">ACFYKX_07675</name>
</gene>